<evidence type="ECO:0000313" key="7">
    <source>
        <dbReference type="Proteomes" id="UP001558613"/>
    </source>
</evidence>
<dbReference type="InterPro" id="IPR008983">
    <property type="entry name" value="Tumour_necrosis_fac-like_dom"/>
</dbReference>
<dbReference type="Proteomes" id="UP001558613">
    <property type="component" value="Unassembled WGS sequence"/>
</dbReference>
<dbReference type="InterPro" id="IPR050822">
    <property type="entry name" value="Cerebellin_Synaptic_Org"/>
</dbReference>
<dbReference type="SUPFAM" id="SSF49842">
    <property type="entry name" value="TNF-like"/>
    <property type="match status" value="1"/>
</dbReference>
<keyword evidence="7" id="KW-1185">Reference proteome</keyword>
<feature type="domain" description="C1q" evidence="5">
    <location>
        <begin position="1"/>
        <end position="138"/>
    </location>
</feature>
<evidence type="ECO:0000313" key="6">
    <source>
        <dbReference type="EMBL" id="KAL1250533.1"/>
    </source>
</evidence>
<dbReference type="Pfam" id="PF00386">
    <property type="entry name" value="C1q"/>
    <property type="match status" value="1"/>
</dbReference>
<evidence type="ECO:0000256" key="4">
    <source>
        <dbReference type="SAM" id="MobiDB-lite"/>
    </source>
</evidence>
<dbReference type="PROSITE" id="PS50871">
    <property type="entry name" value="C1Q"/>
    <property type="match status" value="1"/>
</dbReference>
<dbReference type="PANTHER" id="PTHR22923:SF102">
    <property type="entry name" value="CEREBELLIN 13-RELATED"/>
    <property type="match status" value="1"/>
</dbReference>
<gene>
    <name evidence="6" type="ORF">QQF64_018329</name>
</gene>
<dbReference type="EMBL" id="JAYMGO010000022">
    <property type="protein sequence ID" value="KAL1250533.1"/>
    <property type="molecule type" value="Genomic_DNA"/>
</dbReference>
<feature type="region of interest" description="Disordered" evidence="4">
    <location>
        <begin position="139"/>
        <end position="212"/>
    </location>
</feature>
<reference evidence="6 7" key="1">
    <citation type="submission" date="2023-09" db="EMBL/GenBank/DDBJ databases">
        <authorList>
            <person name="Wang M."/>
        </authorList>
    </citation>
    <scope>NUCLEOTIDE SEQUENCE [LARGE SCALE GENOMIC DNA]</scope>
    <source>
        <strain evidence="6">GT-2023</strain>
        <tissue evidence="6">Liver</tissue>
    </source>
</reference>
<dbReference type="InterPro" id="IPR001073">
    <property type="entry name" value="C1q_dom"/>
</dbReference>
<dbReference type="PRINTS" id="PR00007">
    <property type="entry name" value="COMPLEMNTC1Q"/>
</dbReference>
<proteinExistence type="predicted"/>
<protein>
    <recommendedName>
        <fullName evidence="5">C1q domain-containing protein</fullName>
    </recommendedName>
</protein>
<organism evidence="6 7">
    <name type="scientific">Cirrhinus molitorella</name>
    <name type="common">mud carp</name>
    <dbReference type="NCBI Taxonomy" id="172907"/>
    <lineage>
        <taxon>Eukaryota</taxon>
        <taxon>Metazoa</taxon>
        <taxon>Chordata</taxon>
        <taxon>Craniata</taxon>
        <taxon>Vertebrata</taxon>
        <taxon>Euteleostomi</taxon>
        <taxon>Actinopterygii</taxon>
        <taxon>Neopterygii</taxon>
        <taxon>Teleostei</taxon>
        <taxon>Ostariophysi</taxon>
        <taxon>Cypriniformes</taxon>
        <taxon>Cyprinidae</taxon>
        <taxon>Labeoninae</taxon>
        <taxon>Labeonini</taxon>
        <taxon>Cirrhinus</taxon>
    </lineage>
</organism>
<dbReference type="PANTHER" id="PTHR22923">
    <property type="entry name" value="CEREBELLIN-RELATED"/>
    <property type="match status" value="1"/>
</dbReference>
<keyword evidence="3" id="KW-0732">Signal</keyword>
<evidence type="ECO:0000256" key="2">
    <source>
        <dbReference type="ARBA" id="ARBA00022525"/>
    </source>
</evidence>
<dbReference type="Gene3D" id="2.60.120.40">
    <property type="match status" value="1"/>
</dbReference>
<evidence type="ECO:0000256" key="3">
    <source>
        <dbReference type="ARBA" id="ARBA00022729"/>
    </source>
</evidence>
<accession>A0ABR3LG84</accession>
<comment type="subcellular location">
    <subcellularLocation>
        <location evidence="1">Secreted</location>
    </subcellularLocation>
</comment>
<dbReference type="SMART" id="SM00110">
    <property type="entry name" value="C1Q"/>
    <property type="match status" value="1"/>
</dbReference>
<evidence type="ECO:0000256" key="1">
    <source>
        <dbReference type="ARBA" id="ARBA00004613"/>
    </source>
</evidence>
<sequence>MQSGGGHIGPFTTEIPLTYRNVFTNIGNAYNPITGIFPAPLKGAYMFRVSVYGDGNQSTPSAVAVMKNGERMVVAHGHQAGFVVNSSNGVVLILEVGYVLYVKLGPNSDVAQAGLFGDTVEDFAQQFSAVQKQSEAISHILPRRSANKPPGARPQAARRRGRPPAAAASAPPPAPPAESKTSQPGRRASRRKAAQPETQRPAKSTRKSAKRP</sequence>
<evidence type="ECO:0000259" key="5">
    <source>
        <dbReference type="PROSITE" id="PS50871"/>
    </source>
</evidence>
<feature type="compositionally biased region" description="Basic residues" evidence="4">
    <location>
        <begin position="203"/>
        <end position="212"/>
    </location>
</feature>
<name>A0ABR3LG84_9TELE</name>
<comment type="caution">
    <text evidence="6">The sequence shown here is derived from an EMBL/GenBank/DDBJ whole genome shotgun (WGS) entry which is preliminary data.</text>
</comment>
<keyword evidence="2" id="KW-0964">Secreted</keyword>